<organism evidence="5 6">
    <name type="scientific">Neogemmobacter tilapiae</name>
    <dbReference type="NCBI Taxonomy" id="875041"/>
    <lineage>
        <taxon>Bacteria</taxon>
        <taxon>Pseudomonadati</taxon>
        <taxon>Pseudomonadota</taxon>
        <taxon>Alphaproteobacteria</taxon>
        <taxon>Rhodobacterales</taxon>
        <taxon>Paracoccaceae</taxon>
        <taxon>Neogemmobacter</taxon>
    </lineage>
</organism>
<dbReference type="AlphaFoldDB" id="A0A918TLT6"/>
<keyword evidence="2" id="KW-0479">Metal-binding</keyword>
<dbReference type="SUPFAM" id="SSF51316">
    <property type="entry name" value="Mss4-like"/>
    <property type="match status" value="1"/>
</dbReference>
<dbReference type="PANTHER" id="PTHR28620:SF1">
    <property type="entry name" value="CENP-V_GFA DOMAIN-CONTAINING PROTEIN"/>
    <property type="match status" value="1"/>
</dbReference>
<comment type="similarity">
    <text evidence="1">Belongs to the Gfa family.</text>
</comment>
<dbReference type="GO" id="GO:0016846">
    <property type="term" value="F:carbon-sulfur lyase activity"/>
    <property type="evidence" value="ECO:0007669"/>
    <property type="project" value="InterPro"/>
</dbReference>
<evidence type="ECO:0000256" key="1">
    <source>
        <dbReference type="ARBA" id="ARBA00005495"/>
    </source>
</evidence>
<comment type="caution">
    <text evidence="5">The sequence shown here is derived from an EMBL/GenBank/DDBJ whole genome shotgun (WGS) entry which is preliminary data.</text>
</comment>
<dbReference type="Gene3D" id="2.170.150.70">
    <property type="match status" value="1"/>
</dbReference>
<evidence type="ECO:0000313" key="5">
    <source>
        <dbReference type="EMBL" id="GHC55031.1"/>
    </source>
</evidence>
<dbReference type="InterPro" id="IPR052355">
    <property type="entry name" value="CENP-V-like"/>
</dbReference>
<dbReference type="RefSeq" id="WP_189411266.1">
    <property type="nucleotide sequence ID" value="NZ_BMYJ01000005.1"/>
</dbReference>
<dbReference type="Pfam" id="PF04828">
    <property type="entry name" value="GFA"/>
    <property type="match status" value="1"/>
</dbReference>
<accession>A0A918TLT6</accession>
<proteinExistence type="inferred from homology"/>
<sequence>MLKTYHGTCHCGAVEFEVPLDLSQGTNRCNCTYCRKTRHWGAAVADPTTLRVTNGQAAISTYNGRDGGPDAPIAHAFCSHCGTKLFTTGDIAELGGRFASVYLPALEDATEAELIAAPVFWCDGLHDNWWNPAAETRHL</sequence>
<name>A0A918TLT6_9RHOB</name>
<keyword evidence="3" id="KW-0862">Zinc</keyword>
<gene>
    <name evidence="5" type="ORF">GCM10007315_17340</name>
</gene>
<evidence type="ECO:0000256" key="3">
    <source>
        <dbReference type="ARBA" id="ARBA00022833"/>
    </source>
</evidence>
<reference evidence="5" key="2">
    <citation type="submission" date="2020-09" db="EMBL/GenBank/DDBJ databases">
        <authorList>
            <person name="Sun Q."/>
            <person name="Kim S."/>
        </authorList>
    </citation>
    <scope>NUCLEOTIDE SEQUENCE</scope>
    <source>
        <strain evidence="5">KCTC 23310</strain>
    </source>
</reference>
<dbReference type="InterPro" id="IPR006913">
    <property type="entry name" value="CENP-V/GFA"/>
</dbReference>
<dbReference type="EMBL" id="BMYJ01000005">
    <property type="protein sequence ID" value="GHC55031.1"/>
    <property type="molecule type" value="Genomic_DNA"/>
</dbReference>
<evidence type="ECO:0000256" key="2">
    <source>
        <dbReference type="ARBA" id="ARBA00022723"/>
    </source>
</evidence>
<protein>
    <submittedName>
        <fullName evidence="5">Aldehyde-activating protein</fullName>
    </submittedName>
</protein>
<dbReference type="GO" id="GO:0046872">
    <property type="term" value="F:metal ion binding"/>
    <property type="evidence" value="ECO:0007669"/>
    <property type="project" value="UniProtKB-KW"/>
</dbReference>
<dbReference type="InterPro" id="IPR011057">
    <property type="entry name" value="Mss4-like_sf"/>
</dbReference>
<dbReference type="Proteomes" id="UP000638981">
    <property type="component" value="Unassembled WGS sequence"/>
</dbReference>
<keyword evidence="6" id="KW-1185">Reference proteome</keyword>
<dbReference type="PROSITE" id="PS51891">
    <property type="entry name" value="CENP_V_GFA"/>
    <property type="match status" value="1"/>
</dbReference>
<dbReference type="PANTHER" id="PTHR28620">
    <property type="entry name" value="CENTROMERE PROTEIN V"/>
    <property type="match status" value="1"/>
</dbReference>
<evidence type="ECO:0000313" key="6">
    <source>
        <dbReference type="Proteomes" id="UP000638981"/>
    </source>
</evidence>
<reference evidence="5" key="1">
    <citation type="journal article" date="2014" name="Int. J. Syst. Evol. Microbiol.">
        <title>Complete genome sequence of Corynebacterium casei LMG S-19264T (=DSM 44701T), isolated from a smear-ripened cheese.</title>
        <authorList>
            <consortium name="US DOE Joint Genome Institute (JGI-PGF)"/>
            <person name="Walter F."/>
            <person name="Albersmeier A."/>
            <person name="Kalinowski J."/>
            <person name="Ruckert C."/>
        </authorList>
    </citation>
    <scope>NUCLEOTIDE SEQUENCE</scope>
    <source>
        <strain evidence="5">KCTC 23310</strain>
    </source>
</reference>
<evidence type="ECO:0000259" key="4">
    <source>
        <dbReference type="PROSITE" id="PS51891"/>
    </source>
</evidence>
<feature type="domain" description="CENP-V/GFA" evidence="4">
    <location>
        <begin position="5"/>
        <end position="131"/>
    </location>
</feature>